<gene>
    <name evidence="3" type="ORF">FAM09_00070</name>
</gene>
<proteinExistence type="inferred from homology"/>
<reference evidence="3 4" key="1">
    <citation type="submission" date="2019-04" db="EMBL/GenBank/DDBJ databases">
        <title>Niastella caeni sp. nov., isolated from activated sludge.</title>
        <authorList>
            <person name="Sheng M."/>
        </authorList>
    </citation>
    <scope>NUCLEOTIDE SEQUENCE [LARGE SCALE GENOMIC DNA]</scope>
    <source>
        <strain evidence="3 4">HX-2-15</strain>
    </source>
</reference>
<dbReference type="Gene3D" id="3.30.530.20">
    <property type="match status" value="1"/>
</dbReference>
<keyword evidence="4" id="KW-1185">Reference proteome</keyword>
<evidence type="ECO:0000313" key="4">
    <source>
        <dbReference type="Proteomes" id="UP000306918"/>
    </source>
</evidence>
<organism evidence="3 4">
    <name type="scientific">Niastella caeni</name>
    <dbReference type="NCBI Taxonomy" id="2569763"/>
    <lineage>
        <taxon>Bacteria</taxon>
        <taxon>Pseudomonadati</taxon>
        <taxon>Bacteroidota</taxon>
        <taxon>Chitinophagia</taxon>
        <taxon>Chitinophagales</taxon>
        <taxon>Chitinophagaceae</taxon>
        <taxon>Niastella</taxon>
    </lineage>
</organism>
<comment type="similarity">
    <text evidence="1">Belongs to the AHA1 family.</text>
</comment>
<dbReference type="CDD" id="cd07814">
    <property type="entry name" value="SRPBCC_CalC_Aha1-like"/>
    <property type="match status" value="1"/>
</dbReference>
<dbReference type="Proteomes" id="UP000306918">
    <property type="component" value="Unassembled WGS sequence"/>
</dbReference>
<dbReference type="AlphaFoldDB" id="A0A4S8HYF7"/>
<dbReference type="InterPro" id="IPR023393">
    <property type="entry name" value="START-like_dom_sf"/>
</dbReference>
<evidence type="ECO:0000313" key="3">
    <source>
        <dbReference type="EMBL" id="THU40545.1"/>
    </source>
</evidence>
<dbReference type="Pfam" id="PF08327">
    <property type="entry name" value="AHSA1"/>
    <property type="match status" value="1"/>
</dbReference>
<accession>A0A4S8HYF7</accession>
<dbReference type="OrthoDB" id="287565at2"/>
<protein>
    <submittedName>
        <fullName evidence="3">SRPBCC domain-containing protein</fullName>
    </submittedName>
</protein>
<evidence type="ECO:0000256" key="1">
    <source>
        <dbReference type="ARBA" id="ARBA00006817"/>
    </source>
</evidence>
<dbReference type="SUPFAM" id="SSF55961">
    <property type="entry name" value="Bet v1-like"/>
    <property type="match status" value="1"/>
</dbReference>
<sequence length="147" mass="17258">MEKDNFKLVLSTERPPKEVFQTILKVRDWWTGYHNEQFTGETEKLNDVFHFYAAGGLHQCTQKIVELIPNQRIVWLVTDSTLGFVEKSDEWNNSKIIFDISKKENKTQLTFTHEGLTPEIECYNSCAPSWTRYLQNKLMPLISQTKL</sequence>
<name>A0A4S8HYF7_9BACT</name>
<dbReference type="RefSeq" id="WP_136575038.1">
    <property type="nucleotide sequence ID" value="NZ_STFF01000001.1"/>
</dbReference>
<feature type="domain" description="Activator of Hsp90 ATPase homologue 1/2-like C-terminal" evidence="2">
    <location>
        <begin position="15"/>
        <end position="138"/>
    </location>
</feature>
<evidence type="ECO:0000259" key="2">
    <source>
        <dbReference type="Pfam" id="PF08327"/>
    </source>
</evidence>
<comment type="caution">
    <text evidence="3">The sequence shown here is derived from an EMBL/GenBank/DDBJ whole genome shotgun (WGS) entry which is preliminary data.</text>
</comment>
<dbReference type="InterPro" id="IPR013538">
    <property type="entry name" value="ASHA1/2-like_C"/>
</dbReference>
<dbReference type="EMBL" id="STFF01000001">
    <property type="protein sequence ID" value="THU40545.1"/>
    <property type="molecule type" value="Genomic_DNA"/>
</dbReference>